<evidence type="ECO:0000256" key="2">
    <source>
        <dbReference type="ARBA" id="ARBA00022703"/>
    </source>
</evidence>
<evidence type="ECO:0000256" key="1">
    <source>
        <dbReference type="ARBA" id="ARBA00009005"/>
    </source>
</evidence>
<dbReference type="VEuPathDB" id="FungiDB:A9K55_004229"/>
<dbReference type="AlphaFoldDB" id="A0A2H4SM15"/>
<feature type="compositionally biased region" description="Pro residues" evidence="5">
    <location>
        <begin position="223"/>
        <end position="247"/>
    </location>
</feature>
<feature type="compositionally biased region" description="Gly residues" evidence="5">
    <location>
        <begin position="157"/>
        <end position="167"/>
    </location>
</feature>
<keyword evidence="3" id="KW-0788">Thiol protease</keyword>
<feature type="compositionally biased region" description="Polar residues" evidence="5">
    <location>
        <begin position="118"/>
        <end position="134"/>
    </location>
</feature>
<dbReference type="OrthoDB" id="3223806at2759"/>
<keyword evidence="3" id="KW-0645">Protease</keyword>
<keyword evidence="4" id="KW-0865">Zymogen</keyword>
<dbReference type="Pfam" id="PF00656">
    <property type="entry name" value="Peptidase_C14"/>
    <property type="match status" value="1"/>
</dbReference>
<evidence type="ECO:0000256" key="3">
    <source>
        <dbReference type="ARBA" id="ARBA00022807"/>
    </source>
</evidence>
<keyword evidence="2" id="KW-0053">Apoptosis</keyword>
<dbReference type="GO" id="GO:0006508">
    <property type="term" value="P:proteolysis"/>
    <property type="evidence" value="ECO:0007669"/>
    <property type="project" value="InterPro"/>
</dbReference>
<dbReference type="InterPro" id="IPR050452">
    <property type="entry name" value="Metacaspase"/>
</dbReference>
<reference evidence="7 8" key="1">
    <citation type="journal article" date="2017" name="BMC Genomics">
        <title>Chromosome level assembly and secondary metabolite potential of the parasitic fungus Cordyceps militaris.</title>
        <authorList>
            <person name="Kramer G.J."/>
            <person name="Nodwell J.R."/>
        </authorList>
    </citation>
    <scope>NUCLEOTIDE SEQUENCE [LARGE SCALE GENOMIC DNA]</scope>
    <source>
        <strain evidence="7 8">ATCC 34164</strain>
    </source>
</reference>
<accession>A0A2H4SM15</accession>
<comment type="similarity">
    <text evidence="1">Belongs to the peptidase C14B family.</text>
</comment>
<dbReference type="GO" id="GO:0004197">
    <property type="term" value="F:cysteine-type endopeptidase activity"/>
    <property type="evidence" value="ECO:0007669"/>
    <property type="project" value="InterPro"/>
</dbReference>
<evidence type="ECO:0000256" key="5">
    <source>
        <dbReference type="SAM" id="MobiDB-lite"/>
    </source>
</evidence>
<evidence type="ECO:0000259" key="6">
    <source>
        <dbReference type="Pfam" id="PF00656"/>
    </source>
</evidence>
<name>A0A2H4SM15_CORMI</name>
<protein>
    <submittedName>
        <fullName evidence="7">Metacaspase CasA</fullName>
    </submittedName>
</protein>
<proteinExistence type="inferred from homology"/>
<feature type="compositionally biased region" description="Low complexity" evidence="5">
    <location>
        <begin position="168"/>
        <end position="177"/>
    </location>
</feature>
<dbReference type="PANTHER" id="PTHR48104">
    <property type="entry name" value="METACASPASE-4"/>
    <property type="match status" value="1"/>
</dbReference>
<dbReference type="Proteomes" id="UP000323067">
    <property type="component" value="Chromosome v"/>
</dbReference>
<feature type="region of interest" description="Disordered" evidence="5">
    <location>
        <begin position="1"/>
        <end position="30"/>
    </location>
</feature>
<feature type="compositionally biased region" description="Gly residues" evidence="5">
    <location>
        <begin position="255"/>
        <end position="264"/>
    </location>
</feature>
<dbReference type="GO" id="GO:0006915">
    <property type="term" value="P:apoptotic process"/>
    <property type="evidence" value="ECO:0007669"/>
    <property type="project" value="UniProtKB-KW"/>
</dbReference>
<dbReference type="PANTHER" id="PTHR48104:SF30">
    <property type="entry name" value="METACASPASE-1"/>
    <property type="match status" value="1"/>
</dbReference>
<evidence type="ECO:0000313" key="8">
    <source>
        <dbReference type="Proteomes" id="UP000323067"/>
    </source>
</evidence>
<dbReference type="InterPro" id="IPR011600">
    <property type="entry name" value="Pept_C14_caspase"/>
</dbReference>
<sequence length="591" mass="63780">MPFSGRSRIEFRGKIPTTASWTGHELGGKPKAWRNSVERCHCAVTNSAEANPFTEAKRSPAPPQRLPRYDDSCPSGQPRAGSHALTSPSPHRSTPHTILDRDTREPTPSKHAIHNYPALTSRQTRASRANTSHRTAFATMSGYPGQGGYGAQQHNGGASGWGYGGSPAPGYGYNGPPQQGGYGGPPPPQGYGGPPPQGYGGPPPQGYGGPPPQGYGQGYHGGGPPPPPQYSRPPQNQYPPPNRPPPQGHDSYGYPMGGGGGGQRTGPPPPQGAQAFGHGAPQGYTFQYSNCTGRRKALLIGINYFGQKGELRGCINDVSNVSRFLNERYGYKWEDMVILTDDQKDPRKIPTKQNMQNAMEWLVRDAQPNDALFFHYSGHGGQTEDLDGDEDDGFDEVIYPVDYQRAGHIVDDEIHYRVVRPLKPGVRLTAIFDSCHSATAMDLPYVYSTKGVLKEPNLAKEAGQGLLSALGSYARGDLAGVATTVFGFAKNAFKGDDAYEKTKQTRTSPADVVMWSGSRDDQTSLGSADATINAQATGAMSWAFITAMKQNPNQSYVQLLNSIRDVLASKYTQKPQLSCSHPLDTNLRFVM</sequence>
<dbReference type="InterPro" id="IPR029030">
    <property type="entry name" value="Caspase-like_dom_sf"/>
</dbReference>
<feature type="domain" description="Peptidase C14 caspase" evidence="6">
    <location>
        <begin position="294"/>
        <end position="583"/>
    </location>
</feature>
<dbReference type="Gene3D" id="3.40.50.12660">
    <property type="match status" value="1"/>
</dbReference>
<feature type="compositionally biased region" description="Pro residues" evidence="5">
    <location>
        <begin position="184"/>
        <end position="213"/>
    </location>
</feature>
<gene>
    <name evidence="7" type="ORF">A9K55_004229</name>
</gene>
<evidence type="ECO:0000313" key="7">
    <source>
        <dbReference type="EMBL" id="ATY64148.1"/>
    </source>
</evidence>
<dbReference type="SUPFAM" id="SSF52129">
    <property type="entry name" value="Caspase-like"/>
    <property type="match status" value="1"/>
</dbReference>
<feature type="region of interest" description="Disordered" evidence="5">
    <location>
        <begin position="46"/>
        <end position="279"/>
    </location>
</feature>
<keyword evidence="3" id="KW-0378">Hydrolase</keyword>
<dbReference type="VEuPathDB" id="FungiDB:CCM_04442"/>
<organism evidence="7 8">
    <name type="scientific">Cordyceps militaris</name>
    <name type="common">Caterpillar fungus</name>
    <name type="synonym">Clavaria militaris</name>
    <dbReference type="NCBI Taxonomy" id="73501"/>
    <lineage>
        <taxon>Eukaryota</taxon>
        <taxon>Fungi</taxon>
        <taxon>Dikarya</taxon>
        <taxon>Ascomycota</taxon>
        <taxon>Pezizomycotina</taxon>
        <taxon>Sordariomycetes</taxon>
        <taxon>Hypocreomycetidae</taxon>
        <taxon>Hypocreales</taxon>
        <taxon>Cordycipitaceae</taxon>
        <taxon>Cordyceps</taxon>
    </lineage>
</organism>
<dbReference type="EMBL" id="CP023325">
    <property type="protein sequence ID" value="ATY64148.1"/>
    <property type="molecule type" value="Genomic_DNA"/>
</dbReference>
<evidence type="ECO:0000256" key="4">
    <source>
        <dbReference type="ARBA" id="ARBA00023145"/>
    </source>
</evidence>
<feature type="compositionally biased region" description="Polar residues" evidence="5">
    <location>
        <begin position="84"/>
        <end position="96"/>
    </location>
</feature>
<dbReference type="GO" id="GO:0005737">
    <property type="term" value="C:cytoplasm"/>
    <property type="evidence" value="ECO:0007669"/>
    <property type="project" value="TreeGrafter"/>
</dbReference>
<feature type="compositionally biased region" description="Basic and acidic residues" evidence="5">
    <location>
        <begin position="98"/>
        <end position="108"/>
    </location>
</feature>